<dbReference type="RefSeq" id="WP_024499687.1">
    <property type="nucleotide sequence ID" value="NZ_CP091855.1"/>
</dbReference>
<dbReference type="GeneID" id="77169928"/>
<keyword evidence="4" id="KW-1185">Reference proteome</keyword>
<dbReference type="AlphaFoldDB" id="A0AAE4UA38"/>
<protein>
    <submittedName>
        <fullName evidence="3">Siderophore-interacting protein</fullName>
    </submittedName>
</protein>
<dbReference type="Proteomes" id="UP001185779">
    <property type="component" value="Unassembled WGS sequence"/>
</dbReference>
<dbReference type="InterPro" id="IPR017927">
    <property type="entry name" value="FAD-bd_FR_type"/>
</dbReference>
<dbReference type="CDD" id="cd06193">
    <property type="entry name" value="siderophore_interacting"/>
    <property type="match status" value="1"/>
</dbReference>
<organism evidence="3 5">
    <name type="scientific">Gordonia amicalis</name>
    <dbReference type="NCBI Taxonomy" id="89053"/>
    <lineage>
        <taxon>Bacteria</taxon>
        <taxon>Bacillati</taxon>
        <taxon>Actinomycetota</taxon>
        <taxon>Actinomycetes</taxon>
        <taxon>Mycobacteriales</taxon>
        <taxon>Gordoniaceae</taxon>
        <taxon>Gordonia</taxon>
    </lineage>
</organism>
<comment type="caution">
    <text evidence="3">The sequence shown here is derived from an EMBL/GenBank/DDBJ whole genome shotgun (WGS) entry which is preliminary data.</text>
</comment>
<dbReference type="EMBL" id="JAWLKI010000010">
    <property type="protein sequence ID" value="MDV6307803.1"/>
    <property type="molecule type" value="Genomic_DNA"/>
</dbReference>
<dbReference type="InterPro" id="IPR007037">
    <property type="entry name" value="SIP_rossman_dom"/>
</dbReference>
<reference evidence="3 4" key="1">
    <citation type="submission" date="2023-10" db="EMBL/GenBank/DDBJ databases">
        <title>Development of a sustainable strategy for remediation of hydrocarbon-contaminated territories based on the waste exchange concept.</title>
        <authorList>
            <person name="Krivoruchko A."/>
        </authorList>
    </citation>
    <scope>NUCLEOTIDE SEQUENCE</scope>
    <source>
        <strain evidence="2 4">IEGM 1266</strain>
        <strain evidence="3">IEGM 1279</strain>
    </source>
</reference>
<evidence type="ECO:0000313" key="4">
    <source>
        <dbReference type="Proteomes" id="UP001185779"/>
    </source>
</evidence>
<dbReference type="GO" id="GO:0016491">
    <property type="term" value="F:oxidoreductase activity"/>
    <property type="evidence" value="ECO:0007669"/>
    <property type="project" value="InterPro"/>
</dbReference>
<dbReference type="Pfam" id="PF04954">
    <property type="entry name" value="SIP"/>
    <property type="match status" value="1"/>
</dbReference>
<evidence type="ECO:0000259" key="1">
    <source>
        <dbReference type="PROSITE" id="PS51384"/>
    </source>
</evidence>
<feature type="domain" description="FAD-binding FR-type" evidence="1">
    <location>
        <begin position="1"/>
        <end position="133"/>
    </location>
</feature>
<dbReference type="InterPro" id="IPR013113">
    <property type="entry name" value="SIP_FAD-bd"/>
</dbReference>
<dbReference type="InterPro" id="IPR039374">
    <property type="entry name" value="SIP_fam"/>
</dbReference>
<name>A0AAE4UA38_9ACTN</name>
<dbReference type="InterPro" id="IPR017938">
    <property type="entry name" value="Riboflavin_synthase-like_b-brl"/>
</dbReference>
<dbReference type="PROSITE" id="PS51384">
    <property type="entry name" value="FAD_FR"/>
    <property type="match status" value="1"/>
</dbReference>
<gene>
    <name evidence="2" type="ORF">R3P94_10815</name>
    <name evidence="3" type="ORF">R3Q15_05980</name>
</gene>
<proteinExistence type="predicted"/>
<sequence>MGYSRARVRGVDDLTPNLRRLTFDVDDLTGLGLPGVADEAVGIYFPFESHRSTPDMECRDGTWAYYDTDPAPAGRNYSIRAADPTAGTVVVDFVIHAAGPATTWAQRAEPGHEVVLTHARSWFTPPAGTSRLVLAADLAGLPALARILEELSSTVGVTVVVEVPAPTDLAYLPEREVETITLVGGNGRTPSRLAQTVAELDLPAPTDTSAYCWFAGEAAESRSVRKHLRSELRWGRDSYDVIGYWRADSERWTRRYTERSTELFAVYRQALADGKTEKEASEEFDEALERVGL</sequence>
<dbReference type="PANTHER" id="PTHR30157:SF0">
    <property type="entry name" value="NADPH-DEPENDENT FERRIC-CHELATE REDUCTASE"/>
    <property type="match status" value="1"/>
</dbReference>
<evidence type="ECO:0000313" key="5">
    <source>
        <dbReference type="Proteomes" id="UP001185922"/>
    </source>
</evidence>
<dbReference type="EMBL" id="JAWLKH010000004">
    <property type="protein sequence ID" value="MDV6311447.1"/>
    <property type="molecule type" value="Genomic_DNA"/>
</dbReference>
<dbReference type="Gene3D" id="2.40.30.10">
    <property type="entry name" value="Translation factors"/>
    <property type="match status" value="1"/>
</dbReference>
<evidence type="ECO:0000313" key="2">
    <source>
        <dbReference type="EMBL" id="MDV6307803.1"/>
    </source>
</evidence>
<dbReference type="Proteomes" id="UP001185922">
    <property type="component" value="Unassembled WGS sequence"/>
</dbReference>
<accession>A0AAE4UA38</accession>
<dbReference type="InterPro" id="IPR039261">
    <property type="entry name" value="FNR_nucleotide-bd"/>
</dbReference>
<dbReference type="Pfam" id="PF08021">
    <property type="entry name" value="FAD_binding_9"/>
    <property type="match status" value="1"/>
</dbReference>
<evidence type="ECO:0000313" key="3">
    <source>
        <dbReference type="EMBL" id="MDV6311447.1"/>
    </source>
</evidence>
<dbReference type="PANTHER" id="PTHR30157">
    <property type="entry name" value="FERRIC REDUCTASE, NADPH-DEPENDENT"/>
    <property type="match status" value="1"/>
</dbReference>
<dbReference type="SUPFAM" id="SSF63380">
    <property type="entry name" value="Riboflavin synthase domain-like"/>
    <property type="match status" value="1"/>
</dbReference>
<dbReference type="Gene3D" id="3.40.50.80">
    <property type="entry name" value="Nucleotide-binding domain of ferredoxin-NADP reductase (FNR) module"/>
    <property type="match status" value="1"/>
</dbReference>